<feature type="active site" evidence="1">
    <location>
        <position position="56"/>
    </location>
</feature>
<dbReference type="NCBIfam" id="TIGR00654">
    <property type="entry name" value="PhzF_family"/>
    <property type="match status" value="1"/>
</dbReference>
<dbReference type="GO" id="GO:0016853">
    <property type="term" value="F:isomerase activity"/>
    <property type="evidence" value="ECO:0007669"/>
    <property type="project" value="TreeGrafter"/>
</dbReference>
<accession>A0A163K4A8</accession>
<dbReference type="SUPFAM" id="SSF54506">
    <property type="entry name" value="Diaminopimelate epimerase-like"/>
    <property type="match status" value="1"/>
</dbReference>
<dbReference type="GO" id="GO:0005737">
    <property type="term" value="C:cytoplasm"/>
    <property type="evidence" value="ECO:0007669"/>
    <property type="project" value="TreeGrafter"/>
</dbReference>
<dbReference type="PANTHER" id="PTHR13774">
    <property type="entry name" value="PHENAZINE BIOSYNTHESIS PROTEIN"/>
    <property type="match status" value="1"/>
</dbReference>
<dbReference type="AlphaFoldDB" id="A0A163K4A8"/>
<evidence type="ECO:0000256" key="1">
    <source>
        <dbReference type="PIRSR" id="PIRSR016184-1"/>
    </source>
</evidence>
<dbReference type="PANTHER" id="PTHR13774:SF32">
    <property type="entry name" value="ANTISENSE-ENHANCING SEQUENCE 1"/>
    <property type="match status" value="1"/>
</dbReference>
<comment type="caution">
    <text evidence="2">The sequence shown here is derived from an EMBL/GenBank/DDBJ whole genome shotgun (WGS) entry which is preliminary data.</text>
</comment>
<evidence type="ECO:0000313" key="3">
    <source>
        <dbReference type="Proteomes" id="UP000076837"/>
    </source>
</evidence>
<keyword evidence="3" id="KW-1185">Reference proteome</keyword>
<dbReference type="STRING" id="5454.A0A163K4A8"/>
<dbReference type="Proteomes" id="UP000076837">
    <property type="component" value="Unassembled WGS sequence"/>
</dbReference>
<dbReference type="InterPro" id="IPR003719">
    <property type="entry name" value="Phenazine_PhzF-like"/>
</dbReference>
<proteinExistence type="predicted"/>
<dbReference type="Pfam" id="PF02567">
    <property type="entry name" value="PhzC-PhzF"/>
    <property type="match status" value="1"/>
</dbReference>
<evidence type="ECO:0000313" key="2">
    <source>
        <dbReference type="EMBL" id="KZM26763.1"/>
    </source>
</evidence>
<dbReference type="PIRSF" id="PIRSF016184">
    <property type="entry name" value="PhzC_PhzF"/>
    <property type="match status" value="1"/>
</dbReference>
<organism evidence="2 3">
    <name type="scientific">Didymella rabiei</name>
    <name type="common">Chickpea ascochyta blight fungus</name>
    <name type="synonym">Mycosphaerella rabiei</name>
    <dbReference type="NCBI Taxonomy" id="5454"/>
    <lineage>
        <taxon>Eukaryota</taxon>
        <taxon>Fungi</taxon>
        <taxon>Dikarya</taxon>
        <taxon>Ascomycota</taxon>
        <taxon>Pezizomycotina</taxon>
        <taxon>Dothideomycetes</taxon>
        <taxon>Pleosporomycetidae</taxon>
        <taxon>Pleosporales</taxon>
        <taxon>Pleosporineae</taxon>
        <taxon>Didymellaceae</taxon>
        <taxon>Ascochyta</taxon>
    </lineage>
</organism>
<gene>
    <name evidence="2" type="ORF">ST47_g2074</name>
</gene>
<dbReference type="EMBL" id="JYNV01000096">
    <property type="protein sequence ID" value="KZM26763.1"/>
    <property type="molecule type" value="Genomic_DNA"/>
</dbReference>
<name>A0A163K4A8_DIDRA</name>
<dbReference type="Gene3D" id="3.10.310.10">
    <property type="entry name" value="Diaminopimelate Epimerase, Chain A, domain 1"/>
    <property type="match status" value="2"/>
</dbReference>
<protein>
    <submittedName>
        <fullName evidence="2">Catalytic</fullName>
    </submittedName>
</protein>
<sequence length="323" mass="35617">MTPNMASPLRLDFVTVDVFTGKQYEGNPLAIVRIPQSASVTQEQKQRIAREFNLSETTFLHENKPDAKDDKWRVDIFMTSKELPFAGHPTVGTACYVLSRIAEERGITKGVIEANFTLKAGPVGLRYDIARKRAKAAIPHDVHVHTKRWSKDDLFKLQPGLAAAYEQSQIKTQDDCPIVSIVKGMTFILVELESVEVLAKVSLAGQSIEIDGLDQGWDDTFIGTYFYVRTGKSDGGATQLRTRMIEGPLEDPATGSAASDLVAYLSLNEGKAGETLKYELVQGVEMGRRSEIFIDVVMAKNGEIETVYLEGGAIQVMEGRLTV</sequence>
<reference evidence="2 3" key="1">
    <citation type="journal article" date="2016" name="Sci. Rep.">
        <title>Draft genome sequencing and secretome analysis of fungal phytopathogen Ascochyta rabiei provides insight into the necrotrophic effector repertoire.</title>
        <authorList>
            <person name="Verma S."/>
            <person name="Gazara R.K."/>
            <person name="Nizam S."/>
            <person name="Parween S."/>
            <person name="Chattopadhyay D."/>
            <person name="Verma P.K."/>
        </authorList>
    </citation>
    <scope>NUCLEOTIDE SEQUENCE [LARGE SCALE GENOMIC DNA]</scope>
    <source>
        <strain evidence="2 3">ArDII</strain>
    </source>
</reference>